<name>A0ABY3FJH2_9FLAO</name>
<organism evidence="9 10">
    <name type="scientific">Flavobacterium tiangeerense</name>
    <dbReference type="NCBI Taxonomy" id="459471"/>
    <lineage>
        <taxon>Bacteria</taxon>
        <taxon>Pseudomonadati</taxon>
        <taxon>Bacteroidota</taxon>
        <taxon>Flavobacteriia</taxon>
        <taxon>Flavobacteriales</taxon>
        <taxon>Flavobacteriaceae</taxon>
        <taxon>Flavobacterium</taxon>
    </lineage>
</organism>
<feature type="transmembrane region" description="Helical" evidence="6">
    <location>
        <begin position="340"/>
        <end position="361"/>
    </location>
</feature>
<evidence type="ECO:0000259" key="7">
    <source>
        <dbReference type="Pfam" id="PF02687"/>
    </source>
</evidence>
<evidence type="ECO:0000256" key="5">
    <source>
        <dbReference type="ARBA" id="ARBA00023136"/>
    </source>
</evidence>
<keyword evidence="4 6" id="KW-1133">Transmembrane helix</keyword>
<comment type="caution">
    <text evidence="9">The sequence shown here is derived from an EMBL/GenBank/DDBJ whole genome shotgun (WGS) entry which is preliminary data.</text>
</comment>
<dbReference type="Pfam" id="PF12704">
    <property type="entry name" value="MacB_PCD"/>
    <property type="match status" value="2"/>
</dbReference>
<dbReference type="RefSeq" id="WP_144894294.1">
    <property type="nucleotide sequence ID" value="NZ_VLKO01000017.1"/>
</dbReference>
<dbReference type="InterPro" id="IPR003838">
    <property type="entry name" value="ABC3_permease_C"/>
</dbReference>
<feature type="transmembrane region" description="Helical" evidence="6">
    <location>
        <begin position="736"/>
        <end position="755"/>
    </location>
</feature>
<dbReference type="PANTHER" id="PTHR30572:SF18">
    <property type="entry name" value="ABC-TYPE MACROLIDE FAMILY EXPORT SYSTEM PERMEASE COMPONENT 2"/>
    <property type="match status" value="1"/>
</dbReference>
<keyword evidence="2" id="KW-1003">Cell membrane</keyword>
<dbReference type="Pfam" id="PF02687">
    <property type="entry name" value="FtsX"/>
    <property type="match status" value="2"/>
</dbReference>
<dbReference type="Proteomes" id="UP000317519">
    <property type="component" value="Unassembled WGS sequence"/>
</dbReference>
<dbReference type="InterPro" id="IPR050250">
    <property type="entry name" value="Macrolide_Exporter_MacB"/>
</dbReference>
<evidence type="ECO:0000256" key="2">
    <source>
        <dbReference type="ARBA" id="ARBA00022475"/>
    </source>
</evidence>
<keyword evidence="5 6" id="KW-0472">Membrane</keyword>
<evidence type="ECO:0000259" key="8">
    <source>
        <dbReference type="Pfam" id="PF12704"/>
    </source>
</evidence>
<evidence type="ECO:0000256" key="4">
    <source>
        <dbReference type="ARBA" id="ARBA00022989"/>
    </source>
</evidence>
<feature type="domain" description="ABC3 transporter permease C-terminal" evidence="7">
    <location>
        <begin position="692"/>
        <end position="798"/>
    </location>
</feature>
<feature type="transmembrane region" description="Helical" evidence="6">
    <location>
        <begin position="21"/>
        <end position="41"/>
    </location>
</feature>
<keyword evidence="3 6" id="KW-0812">Transmembrane</keyword>
<evidence type="ECO:0000256" key="3">
    <source>
        <dbReference type="ARBA" id="ARBA00022692"/>
    </source>
</evidence>
<gene>
    <name evidence="9" type="ORF">IQ05_03179</name>
</gene>
<protein>
    <submittedName>
        <fullName evidence="9">ABC transport system permease protein</fullName>
    </submittedName>
</protein>
<sequence>MILNWIKIFIYHLKQNKLFSFLNVLGLSIGIAGVIFAILYWNDEQSYDAWNPEKENVFLVANQMSENTFWASSSAPIGAAIKEKSSEVASYCYLSGNYESDLIRFKNKKVQSSKIVLAQKNFFEFFPYEFVEGNQKSALPDENSISLSQGLALQLFGKETALGKEVLFQNKKITVRGVYKMDKKSSYNPSAVVNFIDLRIRKSIVQWGNFQFVLFLKVKNPSKVSLVENDLQKLYYDNLTVRFAQENGITPEQYIEKYGTTKPSLEPLSTIRLHTKTSGLIEENGNFQFLMIMVGLSVLILLLSIVNYINSATANAIKRAKEVGVRKVIGSSKINIIQQFVFETAILSLFSILIALVLVELSLPYYNDFLDKTIVVQGSQFYLQLIIIFSITVCLAGVFPAIYVSNFEALKVLKGNFGRSKSGVWLRNGMLIFQFSIATFFIIGFYIVYQQIDHINKKDLGFKANQILSISYRNVYGEEITDNFRFDRYLTIKNELLRIPGVKQVAAGGFAFGGSAKSTITLQYKDLSVDGDNIPIDFGMLEMMQIKLVKGRYLSPKFAQDTINTMLINETAARLLKEKKPIGKKVNWNGKELIIVGVVKDFNIGNPAEAIPPMSIFHFKTNSWLTFALNNIYIDAVAKTIDQTVADLENFWLKKVDPDYPFVYDFVDKDYQRSYSSYVKQKNLFSILNIEVILIALFGLFCLASFSIERRMKEIAVRKTLGAETNILLKELSKQYIIYCVIGFLIAVFPAYYLLNKWLENFAYRIDISIYPFLIGFIALLSLTLLVVLSKAYQATRVDVLQYLKYE</sequence>
<feature type="domain" description="MacB-like periplasmic core" evidence="8">
    <location>
        <begin position="20"/>
        <end position="233"/>
    </location>
</feature>
<proteinExistence type="predicted"/>
<evidence type="ECO:0000313" key="9">
    <source>
        <dbReference type="EMBL" id="TWH99085.1"/>
    </source>
</evidence>
<reference evidence="9 10" key="1">
    <citation type="journal article" date="2015" name="Stand. Genomic Sci.">
        <title>Genomic Encyclopedia of Bacterial and Archaeal Type Strains, Phase III: the genomes of soil and plant-associated and newly described type strains.</title>
        <authorList>
            <person name="Whitman W.B."/>
            <person name="Woyke T."/>
            <person name="Klenk H.P."/>
            <person name="Zhou Y."/>
            <person name="Lilburn T.G."/>
            <person name="Beck B.J."/>
            <person name="De Vos P."/>
            <person name="Vandamme P."/>
            <person name="Eisen J.A."/>
            <person name="Garrity G."/>
            <person name="Hugenholtz P."/>
            <person name="Kyrpides N.C."/>
        </authorList>
    </citation>
    <scope>NUCLEOTIDE SEQUENCE [LARGE SCALE GENOMIC DNA]</scope>
    <source>
        <strain evidence="9 10">CGMCC 1.6847</strain>
    </source>
</reference>
<feature type="domain" description="ABC3 transporter permease C-terminal" evidence="7">
    <location>
        <begin position="296"/>
        <end position="405"/>
    </location>
</feature>
<feature type="transmembrane region" description="Helical" evidence="6">
    <location>
        <begin position="425"/>
        <end position="449"/>
    </location>
</feature>
<dbReference type="PANTHER" id="PTHR30572">
    <property type="entry name" value="MEMBRANE COMPONENT OF TRANSPORTER-RELATED"/>
    <property type="match status" value="1"/>
</dbReference>
<feature type="transmembrane region" description="Helical" evidence="6">
    <location>
        <begin position="287"/>
        <end position="309"/>
    </location>
</feature>
<feature type="domain" description="MacB-like periplasmic core" evidence="8">
    <location>
        <begin position="437"/>
        <end position="649"/>
    </location>
</feature>
<feature type="transmembrane region" description="Helical" evidence="6">
    <location>
        <begin position="381"/>
        <end position="404"/>
    </location>
</feature>
<comment type="subcellular location">
    <subcellularLocation>
        <location evidence="1">Cell membrane</location>
        <topology evidence="1">Multi-pass membrane protein</topology>
    </subcellularLocation>
</comment>
<evidence type="ECO:0000256" key="1">
    <source>
        <dbReference type="ARBA" id="ARBA00004651"/>
    </source>
</evidence>
<feature type="transmembrane region" description="Helical" evidence="6">
    <location>
        <begin position="770"/>
        <end position="789"/>
    </location>
</feature>
<feature type="transmembrane region" description="Helical" evidence="6">
    <location>
        <begin position="684"/>
        <end position="708"/>
    </location>
</feature>
<evidence type="ECO:0000256" key="6">
    <source>
        <dbReference type="SAM" id="Phobius"/>
    </source>
</evidence>
<dbReference type="InterPro" id="IPR025857">
    <property type="entry name" value="MacB_PCD"/>
</dbReference>
<accession>A0ABY3FJH2</accession>
<keyword evidence="10" id="KW-1185">Reference proteome</keyword>
<dbReference type="EMBL" id="VLKO01000017">
    <property type="protein sequence ID" value="TWH99085.1"/>
    <property type="molecule type" value="Genomic_DNA"/>
</dbReference>
<evidence type="ECO:0000313" key="10">
    <source>
        <dbReference type="Proteomes" id="UP000317519"/>
    </source>
</evidence>